<reference evidence="2" key="2">
    <citation type="submission" date="2015-06" db="UniProtKB">
        <authorList>
            <consortium name="EnsemblPlants"/>
        </authorList>
    </citation>
    <scope>IDENTIFICATION</scope>
    <source>
        <strain evidence="2">DM1-3 516 R44</strain>
    </source>
</reference>
<dbReference type="InterPro" id="IPR006527">
    <property type="entry name" value="F-box-assoc_dom_typ1"/>
</dbReference>
<evidence type="ECO:0000313" key="3">
    <source>
        <dbReference type="Proteomes" id="UP000011115"/>
    </source>
</evidence>
<organism evidence="2 3">
    <name type="scientific">Solanum tuberosum</name>
    <name type="common">Potato</name>
    <dbReference type="NCBI Taxonomy" id="4113"/>
    <lineage>
        <taxon>Eukaryota</taxon>
        <taxon>Viridiplantae</taxon>
        <taxon>Streptophyta</taxon>
        <taxon>Embryophyta</taxon>
        <taxon>Tracheophyta</taxon>
        <taxon>Spermatophyta</taxon>
        <taxon>Magnoliopsida</taxon>
        <taxon>eudicotyledons</taxon>
        <taxon>Gunneridae</taxon>
        <taxon>Pentapetalae</taxon>
        <taxon>asterids</taxon>
        <taxon>lamiids</taxon>
        <taxon>Solanales</taxon>
        <taxon>Solanaceae</taxon>
        <taxon>Solanoideae</taxon>
        <taxon>Solaneae</taxon>
        <taxon>Solanum</taxon>
    </lineage>
</organism>
<dbReference type="PaxDb" id="4113-PGSC0003DMT400090850"/>
<dbReference type="FunCoup" id="M1DLB8">
    <property type="interactions" value="13"/>
</dbReference>
<keyword evidence="3" id="KW-1185">Reference proteome</keyword>
<feature type="domain" description="F-box associated beta-propeller type 1" evidence="1">
    <location>
        <begin position="75"/>
        <end position="242"/>
    </location>
</feature>
<accession>M1DLB8</accession>
<dbReference type="Gramene" id="PGSC0003DMT400090850">
    <property type="protein sequence ID" value="PGSC0003DMT400090850"/>
    <property type="gene ID" value="PGSC0003DMG400040421"/>
</dbReference>
<evidence type="ECO:0000259" key="1">
    <source>
        <dbReference type="Pfam" id="PF07734"/>
    </source>
</evidence>
<proteinExistence type="predicted"/>
<dbReference type="Proteomes" id="UP000011115">
    <property type="component" value="Unassembled WGS sequence"/>
</dbReference>
<dbReference type="EnsemblPlants" id="PGSC0003DMT400090850">
    <property type="protein sequence ID" value="PGSC0003DMT400090850"/>
    <property type="gene ID" value="PGSC0003DMG400040421"/>
</dbReference>
<dbReference type="AlphaFoldDB" id="M1DLB8"/>
<protein>
    <submittedName>
        <fullName evidence="2">Ubiquitin-protein ligase</fullName>
    </submittedName>
</protein>
<dbReference type="PANTHER" id="PTHR31672:SF13">
    <property type="entry name" value="F-BOX PROTEIN CPR30-LIKE"/>
    <property type="match status" value="1"/>
</dbReference>
<dbReference type="HOGENOM" id="CLU_714567_0_0_1"/>
<dbReference type="InterPro" id="IPR050796">
    <property type="entry name" value="SCF_F-box_component"/>
</dbReference>
<dbReference type="Pfam" id="PF07734">
    <property type="entry name" value="FBA_1"/>
    <property type="match status" value="1"/>
</dbReference>
<dbReference type="InParanoid" id="M1DLB8"/>
<sequence length="387" mass="45390">MHLKNWYTLIKNSSFIREHLNFSKNNPPQLLIYDYGAPGDFPPITFISDYGIDAPTHEVNPQSFEGMTNLLGSIDGLFFLEREINNDVLCALWNPATREVRDLLSAVGIKFESFFSSDRFFGFGLDVLTTNYKVVYYNCKNENAVVYSCSRDSWRIFKHENVCDNRNAECVDTFYGSTTYLNGSYYWMLRKNVNFNFTFKFLSFNFGNEVFEVIEGPPHDCAIRSWTADLMILDDSIAILNEVDMFIYNVWALELQRNREMKRERERERSRFGEVNGERQVVVITQATFICKLLFGLLHWCFHLEVSTKVTMGTHHHEPTMEIARQDHLPAATMPRHKPASVELGRFRDDNSEAWIFQAERYFDFYRIEEDQRLTMASFYLDDEALE</sequence>
<dbReference type="PANTHER" id="PTHR31672">
    <property type="entry name" value="BNACNNG10540D PROTEIN"/>
    <property type="match status" value="1"/>
</dbReference>
<evidence type="ECO:0000313" key="2">
    <source>
        <dbReference type="EnsemblPlants" id="PGSC0003DMT400090850"/>
    </source>
</evidence>
<reference evidence="3" key="1">
    <citation type="journal article" date="2011" name="Nature">
        <title>Genome sequence and analysis of the tuber crop potato.</title>
        <authorList>
            <consortium name="The Potato Genome Sequencing Consortium"/>
        </authorList>
    </citation>
    <scope>NUCLEOTIDE SEQUENCE [LARGE SCALE GENOMIC DNA]</scope>
    <source>
        <strain evidence="3">cv. DM1-3 516 R44</strain>
    </source>
</reference>
<name>M1DLB8_SOLTU</name>